<dbReference type="Proteomes" id="UP000004030">
    <property type="component" value="Unassembled WGS sequence"/>
</dbReference>
<dbReference type="PANTHER" id="PTHR37315:SF1">
    <property type="entry name" value="UPF0311 PROTEIN BLR7842"/>
    <property type="match status" value="1"/>
</dbReference>
<evidence type="ECO:0000313" key="3">
    <source>
        <dbReference type="Proteomes" id="UP000004030"/>
    </source>
</evidence>
<dbReference type="Pfam" id="PF11578">
    <property type="entry name" value="DUF3237"/>
    <property type="match status" value="1"/>
</dbReference>
<dbReference type="AlphaFoldDB" id="G6EB86"/>
<dbReference type="HAMAP" id="MF_00775">
    <property type="entry name" value="UPF0311"/>
    <property type="match status" value="1"/>
</dbReference>
<name>G6EB86_9SPHN</name>
<protein>
    <recommendedName>
        <fullName evidence="1">UPF0311 protein NSU_1607</fullName>
    </recommendedName>
</protein>
<dbReference type="InterPro" id="IPR020915">
    <property type="entry name" value="UPF0311"/>
</dbReference>
<dbReference type="PANTHER" id="PTHR37315">
    <property type="entry name" value="UPF0311 PROTEIN BLR7842"/>
    <property type="match status" value="1"/>
</dbReference>
<sequence>MQSLVPITDLPPPDMDFANATPPAMEFAFRIRIFFKERIRFEPRTPLGGRVYVPPAGGDIVGPRLNGRVVPYSGADFARGHSDGASELNAHYMLEADDGTPIYVNNRGFLYGRRNDRPFRMSEDVPERQMAPGPDNETQWKVPEDPYFICIPAFDTPTGKHDWLTRHVIIGRGRRVPAPDHTVFDYYVVTG</sequence>
<proteinExistence type="inferred from homology"/>
<keyword evidence="3" id="KW-1185">Reference proteome</keyword>
<evidence type="ECO:0000313" key="2">
    <source>
        <dbReference type="EMBL" id="EHJ61445.1"/>
    </source>
</evidence>
<gene>
    <name evidence="2" type="ORF">NSU_1607</name>
</gene>
<reference evidence="2 3" key="1">
    <citation type="journal article" date="2012" name="J. Bacteriol.">
        <title>Genome sequence of benzo(a)pyrene-degrading bacterium Novosphingobium pentaromativorans US6-1.</title>
        <authorList>
            <person name="Luo Y.R."/>
            <person name="Kang S.G."/>
            <person name="Kim S.J."/>
            <person name="Kim M.R."/>
            <person name="Li N."/>
            <person name="Lee J.H."/>
            <person name="Kwon K.K."/>
        </authorList>
    </citation>
    <scope>NUCLEOTIDE SEQUENCE [LARGE SCALE GENOMIC DNA]</scope>
    <source>
        <strain evidence="2 3">US6-1</strain>
    </source>
</reference>
<comment type="similarity">
    <text evidence="1">Belongs to the UPF0311 family.</text>
</comment>
<dbReference type="RefSeq" id="WP_007012522.1">
    <property type="nucleotide sequence ID" value="NZ_AGFM01000019.1"/>
</dbReference>
<dbReference type="PATRIC" id="fig|1088721.3.peg.1587"/>
<comment type="caution">
    <text evidence="2">The sequence shown here is derived from an EMBL/GenBank/DDBJ whole genome shotgun (WGS) entry which is preliminary data.</text>
</comment>
<dbReference type="Gene3D" id="2.40.160.20">
    <property type="match status" value="1"/>
</dbReference>
<dbReference type="STRING" id="1088721.JI59_12065"/>
<accession>G6EB86</accession>
<organism evidence="2 3">
    <name type="scientific">Novosphingobium pentaromativorans US6-1</name>
    <dbReference type="NCBI Taxonomy" id="1088721"/>
    <lineage>
        <taxon>Bacteria</taxon>
        <taxon>Pseudomonadati</taxon>
        <taxon>Pseudomonadota</taxon>
        <taxon>Alphaproteobacteria</taxon>
        <taxon>Sphingomonadales</taxon>
        <taxon>Sphingomonadaceae</taxon>
        <taxon>Novosphingobium</taxon>
    </lineage>
</organism>
<evidence type="ECO:0000256" key="1">
    <source>
        <dbReference type="HAMAP-Rule" id="MF_00775"/>
    </source>
</evidence>
<dbReference type="EMBL" id="AGFM01000019">
    <property type="protein sequence ID" value="EHJ61445.1"/>
    <property type="molecule type" value="Genomic_DNA"/>
</dbReference>
<dbReference type="eggNOG" id="ENOG5031A6C">
    <property type="taxonomic scope" value="Bacteria"/>
</dbReference>